<protein>
    <submittedName>
        <fullName evidence="4">Mitochodrial transcription termination factor-related protein</fullName>
    </submittedName>
</protein>
<dbReference type="Gene3D" id="1.25.70.10">
    <property type="entry name" value="Transcription termination factor 3, mitochondrial"/>
    <property type="match status" value="1"/>
</dbReference>
<keyword evidence="5" id="KW-1185">Reference proteome</keyword>
<keyword evidence="3" id="KW-0809">Transit peptide</keyword>
<gene>
    <name evidence="4" type="ORF">COLO4_15817</name>
</gene>
<keyword evidence="2" id="KW-0804">Transcription</keyword>
<dbReference type="PANTHER" id="PTHR13068">
    <property type="entry name" value="CGI-12 PROTEIN-RELATED"/>
    <property type="match status" value="1"/>
</dbReference>
<evidence type="ECO:0000256" key="1">
    <source>
        <dbReference type="ARBA" id="ARBA00007692"/>
    </source>
</evidence>
<dbReference type="FunFam" id="1.25.70.10:FF:000001">
    <property type="entry name" value="Mitochondrial transcription termination factor-like"/>
    <property type="match status" value="1"/>
</dbReference>
<dbReference type="EMBL" id="AWUE01015824">
    <property type="protein sequence ID" value="OMO95536.1"/>
    <property type="molecule type" value="Genomic_DNA"/>
</dbReference>
<dbReference type="GO" id="GO:0003676">
    <property type="term" value="F:nucleic acid binding"/>
    <property type="evidence" value="ECO:0007669"/>
    <property type="project" value="InterPro"/>
</dbReference>
<evidence type="ECO:0000313" key="5">
    <source>
        <dbReference type="Proteomes" id="UP000187203"/>
    </source>
</evidence>
<keyword evidence="2" id="KW-0806">Transcription termination</keyword>
<proteinExistence type="inferred from homology"/>
<name>A0A1R3JL27_9ROSI</name>
<dbReference type="InterPro" id="IPR003690">
    <property type="entry name" value="MTERF"/>
</dbReference>
<dbReference type="OrthoDB" id="637682at2759"/>
<dbReference type="Proteomes" id="UP000187203">
    <property type="component" value="Unassembled WGS sequence"/>
</dbReference>
<comment type="similarity">
    <text evidence="1">Belongs to the mTERF family.</text>
</comment>
<evidence type="ECO:0000313" key="4">
    <source>
        <dbReference type="EMBL" id="OMO95536.1"/>
    </source>
</evidence>
<dbReference type="GO" id="GO:0006353">
    <property type="term" value="P:DNA-templated transcription termination"/>
    <property type="evidence" value="ECO:0007669"/>
    <property type="project" value="UniProtKB-KW"/>
</dbReference>
<dbReference type="SMART" id="SM00733">
    <property type="entry name" value="Mterf"/>
    <property type="match status" value="6"/>
</dbReference>
<dbReference type="STRING" id="93759.A0A1R3JL27"/>
<dbReference type="AlphaFoldDB" id="A0A1R3JL27"/>
<dbReference type="InterPro" id="IPR038538">
    <property type="entry name" value="MTERF_sf"/>
</dbReference>
<evidence type="ECO:0000256" key="2">
    <source>
        <dbReference type="ARBA" id="ARBA00022472"/>
    </source>
</evidence>
<dbReference type="Pfam" id="PF02536">
    <property type="entry name" value="mTERF"/>
    <property type="match status" value="1"/>
</dbReference>
<reference evidence="5" key="1">
    <citation type="submission" date="2013-09" db="EMBL/GenBank/DDBJ databases">
        <title>Corchorus olitorius genome sequencing.</title>
        <authorList>
            <person name="Alam M."/>
            <person name="Haque M.S."/>
            <person name="Islam M.S."/>
            <person name="Emdad E.M."/>
            <person name="Islam M.M."/>
            <person name="Ahmed B."/>
            <person name="Halim A."/>
            <person name="Hossen Q.M.M."/>
            <person name="Hossain M.Z."/>
            <person name="Ahmed R."/>
            <person name="Khan M.M."/>
            <person name="Islam R."/>
            <person name="Rashid M.M."/>
            <person name="Khan S.A."/>
            <person name="Rahman M.S."/>
            <person name="Alam M."/>
            <person name="Yahiya A.S."/>
            <person name="Khan M.S."/>
            <person name="Azam M.S."/>
            <person name="Haque T."/>
            <person name="Lashkar M.Z.H."/>
            <person name="Akhand A.I."/>
            <person name="Morshed G."/>
            <person name="Roy S."/>
            <person name="Uddin K.S."/>
            <person name="Rabeya T."/>
            <person name="Hossain A.S."/>
            <person name="Chowdhury A."/>
            <person name="Snigdha A.R."/>
            <person name="Mortoza M.S."/>
            <person name="Matin S.A."/>
            <person name="Hoque S.M.E."/>
            <person name="Islam M.K."/>
            <person name="Roy D.K."/>
            <person name="Haider R."/>
            <person name="Moosa M.M."/>
            <person name="Elias S.M."/>
            <person name="Hasan A.M."/>
            <person name="Jahan S."/>
            <person name="Shafiuddin M."/>
            <person name="Mahmood N."/>
            <person name="Shommy N.S."/>
        </authorList>
    </citation>
    <scope>NUCLEOTIDE SEQUENCE [LARGE SCALE GENOMIC DNA]</scope>
    <source>
        <strain evidence="5">cv. O-4</strain>
    </source>
</reference>
<accession>A0A1R3JL27</accession>
<keyword evidence="2" id="KW-0805">Transcription regulation</keyword>
<evidence type="ECO:0000256" key="3">
    <source>
        <dbReference type="ARBA" id="ARBA00022946"/>
    </source>
</evidence>
<organism evidence="4 5">
    <name type="scientific">Corchorus olitorius</name>
    <dbReference type="NCBI Taxonomy" id="93759"/>
    <lineage>
        <taxon>Eukaryota</taxon>
        <taxon>Viridiplantae</taxon>
        <taxon>Streptophyta</taxon>
        <taxon>Embryophyta</taxon>
        <taxon>Tracheophyta</taxon>
        <taxon>Spermatophyta</taxon>
        <taxon>Magnoliopsida</taxon>
        <taxon>eudicotyledons</taxon>
        <taxon>Gunneridae</taxon>
        <taxon>Pentapetalae</taxon>
        <taxon>rosids</taxon>
        <taxon>malvids</taxon>
        <taxon>Malvales</taxon>
        <taxon>Malvaceae</taxon>
        <taxon>Grewioideae</taxon>
        <taxon>Apeibeae</taxon>
        <taxon>Corchorus</taxon>
    </lineage>
</organism>
<comment type="caution">
    <text evidence="4">The sequence shown here is derived from an EMBL/GenBank/DDBJ whole genome shotgun (WGS) entry which is preliminary data.</text>
</comment>
<sequence>MSSGSVTMFGFLHRNVFHGKRVITTSSSCMFFYNEPSISRISNSLRFSETSSQSHSQSFTASYFIDKFGFSQESALKLSKHVLLKTPEKPDSVISFFEDKGFSESQIKTVVTKCPQIFDFDVKNLSPKLEFFLSRGFSSPDLAKYLTKFPSALRRSLDKQIIPCFNLLSNLVQSDEKAVKVLQRCPFIIGYDLNSTVIPNFNILLENGVPESNIINAFRLCPSTFLTKPDNYKEIVNLVEETGFNPLELKFLDAVAVVRQNSKSNWESKFDVFKKWGLSEEQIWEAFLKYPRVMSASEDKIAKTMELLVNTMGIQPSAIANQGSIFRQSLERNIVPRGLFVQDLISNGLAINFTLSSLFDTSEEYFLNRFVYRFEDRVPELLKLYKQKVDVAAGGKYKTKKIRFRFNS</sequence>
<dbReference type="PANTHER" id="PTHR13068:SF166">
    <property type="entry name" value="TRANSCRIPTION TERMINATION FACTOR MTERF15, MITOCHONDRIAL-LIKE"/>
    <property type="match status" value="1"/>
</dbReference>